<name>A0A914HMH1_GLORO</name>
<dbReference type="GO" id="GO:0046983">
    <property type="term" value="F:protein dimerization activity"/>
    <property type="evidence" value="ECO:0007669"/>
    <property type="project" value="InterPro"/>
</dbReference>
<dbReference type="InterPro" id="IPR001841">
    <property type="entry name" value="Znf_RING"/>
</dbReference>
<keyword evidence="1 3" id="KW-0863">Zinc-finger</keyword>
<reference evidence="7" key="1">
    <citation type="submission" date="2022-11" db="UniProtKB">
        <authorList>
            <consortium name="WormBaseParasite"/>
        </authorList>
    </citation>
    <scope>IDENTIFICATION</scope>
</reference>
<dbReference type="GO" id="GO:0008270">
    <property type="term" value="F:zinc ion binding"/>
    <property type="evidence" value="ECO:0007669"/>
    <property type="project" value="UniProtKB-KW"/>
</dbReference>
<dbReference type="Proteomes" id="UP000887572">
    <property type="component" value="Unplaced"/>
</dbReference>
<proteinExistence type="predicted"/>
<dbReference type="AlphaFoldDB" id="A0A914HMH1"/>
<keyword evidence="2" id="KW-0862">Zinc</keyword>
<evidence type="ECO:0000313" key="6">
    <source>
        <dbReference type="Proteomes" id="UP000887572"/>
    </source>
</evidence>
<evidence type="ECO:0000256" key="2">
    <source>
        <dbReference type="ARBA" id="ARBA00022833"/>
    </source>
</evidence>
<feature type="signal peptide" evidence="4">
    <location>
        <begin position="1"/>
        <end position="20"/>
    </location>
</feature>
<sequence>MLILPIVFVGLINLLKKSFAIDLIRPFTNVIEGNSELIFYHLAKIVPAGNYRVIIWDQQTGHHDLLINSASSNLCNGREIFVARRGISIDRQFVFLVDVLKNHLNDLAKCFVHFHTVKTDETGRFLLRIKSRVANYSLFNKQFNFNLIPLNENFDPISDDATPGAAAQRIYVQDMLDPADSLCQHTDKQCLINYYESDIDREAHITKLLSNRWLQNRRYNDLTEMENFFIIANFRALIKSAKKQSAANGIQMATTEYSLLGHFWNSLARTRKNGMLWKRLRLVNQQMLVLIDEFCEISEDFLTSLSQLMVFVAKSNEPKNFCPNWPVVREKASKFTNSGIVMEAFGQWINTSEQLSNEKEQIIYFWIENKTMICFTKLVLCWSKQKMNNISQWTKLLFEAIVDCRHLMPWHDQLCARGEFQTVSVRPQSSVSVAKRKCSNVLDLNTVPDEDQPETSTTKTCVICLDKERDIAFSPCGHLGVCQRCSERTKSCPSLEASKHVIVTGSGFKIDDFATIQIWQRSGWRKHKHKKNFQSTPLSRMFQPVGTRATLWVNASPSNEELWSSELCSLLRPVEEASRKLCERDSSIAVQIAIANILLGELTEKTYPIIEEEQRKLISEIRERFSNLESKRIYAVAHYLDPRFKDQFVPNRLEFVSKIHSWIKSDILLPTNSGEILIDKGLHHQKRSSSQPAEDIEFELNLYRKADLEPLDILSPIVRRYLSAQATSVESERIFSVARDVFNYRRNLLNPATAEMLIFLNKTLPIINYKY</sequence>
<evidence type="ECO:0000256" key="4">
    <source>
        <dbReference type="SAM" id="SignalP"/>
    </source>
</evidence>
<dbReference type="PROSITE" id="PS50089">
    <property type="entry name" value="ZF_RING_2"/>
    <property type="match status" value="1"/>
</dbReference>
<evidence type="ECO:0000256" key="3">
    <source>
        <dbReference type="PROSITE-ProRule" id="PRU00175"/>
    </source>
</evidence>
<dbReference type="Gene3D" id="3.30.40.10">
    <property type="entry name" value="Zinc/RING finger domain, C3HC4 (zinc finger)"/>
    <property type="match status" value="1"/>
</dbReference>
<keyword evidence="4" id="KW-0732">Signal</keyword>
<evidence type="ECO:0000259" key="5">
    <source>
        <dbReference type="PROSITE" id="PS50089"/>
    </source>
</evidence>
<dbReference type="InterPro" id="IPR012337">
    <property type="entry name" value="RNaseH-like_sf"/>
</dbReference>
<dbReference type="WBParaSite" id="Gr19_v10_g2150.t2">
    <property type="protein sequence ID" value="Gr19_v10_g2150.t2"/>
    <property type="gene ID" value="Gr19_v10_g2150"/>
</dbReference>
<dbReference type="InterPro" id="IPR013083">
    <property type="entry name" value="Znf_RING/FYVE/PHD"/>
</dbReference>
<accession>A0A914HMH1</accession>
<dbReference type="SUPFAM" id="SSF53098">
    <property type="entry name" value="Ribonuclease H-like"/>
    <property type="match status" value="1"/>
</dbReference>
<dbReference type="Pfam" id="PF13920">
    <property type="entry name" value="zf-C3HC4_3"/>
    <property type="match status" value="1"/>
</dbReference>
<keyword evidence="6" id="KW-1185">Reference proteome</keyword>
<feature type="chain" id="PRO_5037505496" evidence="4">
    <location>
        <begin position="21"/>
        <end position="771"/>
    </location>
</feature>
<evidence type="ECO:0000256" key="1">
    <source>
        <dbReference type="ARBA" id="ARBA00022771"/>
    </source>
</evidence>
<dbReference type="Pfam" id="PF05699">
    <property type="entry name" value="Dimer_Tnp_hAT"/>
    <property type="match status" value="1"/>
</dbReference>
<feature type="domain" description="RING-type" evidence="5">
    <location>
        <begin position="461"/>
        <end position="493"/>
    </location>
</feature>
<organism evidence="6 7">
    <name type="scientific">Globodera rostochiensis</name>
    <name type="common">Golden nematode worm</name>
    <name type="synonym">Heterodera rostochiensis</name>
    <dbReference type="NCBI Taxonomy" id="31243"/>
    <lineage>
        <taxon>Eukaryota</taxon>
        <taxon>Metazoa</taxon>
        <taxon>Ecdysozoa</taxon>
        <taxon>Nematoda</taxon>
        <taxon>Chromadorea</taxon>
        <taxon>Rhabditida</taxon>
        <taxon>Tylenchina</taxon>
        <taxon>Tylenchomorpha</taxon>
        <taxon>Tylenchoidea</taxon>
        <taxon>Heteroderidae</taxon>
        <taxon>Heteroderinae</taxon>
        <taxon>Globodera</taxon>
    </lineage>
</organism>
<dbReference type="InterPro" id="IPR008906">
    <property type="entry name" value="HATC_C_dom"/>
</dbReference>
<evidence type="ECO:0000313" key="7">
    <source>
        <dbReference type="WBParaSite" id="Gr19_v10_g2150.t2"/>
    </source>
</evidence>
<protein>
    <submittedName>
        <fullName evidence="7">RING-type domain-containing protein</fullName>
    </submittedName>
</protein>
<keyword evidence="1 3" id="KW-0479">Metal-binding</keyword>
<dbReference type="SMART" id="SM00184">
    <property type="entry name" value="RING"/>
    <property type="match status" value="1"/>
</dbReference>